<dbReference type="AlphaFoldDB" id="A0A433DCI5"/>
<gene>
    <name evidence="1" type="ORF">BC936DRAFT_144393</name>
</gene>
<evidence type="ECO:0000313" key="2">
    <source>
        <dbReference type="Proteomes" id="UP000268093"/>
    </source>
</evidence>
<keyword evidence="2" id="KW-1185">Reference proteome</keyword>
<dbReference type="PANTHER" id="PTHR47915:SF1">
    <property type="entry name" value="SI:DKEY-19B23.7"/>
    <property type="match status" value="1"/>
</dbReference>
<evidence type="ECO:0000313" key="1">
    <source>
        <dbReference type="EMBL" id="RUP48560.1"/>
    </source>
</evidence>
<proteinExistence type="predicted"/>
<accession>A0A433DCI5</accession>
<dbReference type="EMBL" id="RBNI01003240">
    <property type="protein sequence ID" value="RUP48560.1"/>
    <property type="molecule type" value="Genomic_DNA"/>
</dbReference>
<comment type="caution">
    <text evidence="1">The sequence shown here is derived from an EMBL/GenBank/DDBJ whole genome shotgun (WGS) entry which is preliminary data.</text>
</comment>
<sequence length="167" mass="18909">MTSTSFSFVLPSTPSLCLTHGCRTKGAFRQIPCLLPTYHTHSLASLLIVCQTALRSETIRLGTFLADCLTVGCLKGFRHFEVYLRGREELLLRVYNNSHRTGTAEYRINKSHLPNSAPLAIEQGLCPPGSNERKYLSWFMYDWFGINDGVWKRPETGKLVERLQPTS</sequence>
<protein>
    <submittedName>
        <fullName evidence="1">Uncharacterized protein</fullName>
    </submittedName>
</protein>
<dbReference type="Proteomes" id="UP000268093">
    <property type="component" value="Unassembled WGS sequence"/>
</dbReference>
<name>A0A433DCI5_9FUNG</name>
<organism evidence="1 2">
    <name type="scientific">Jimgerdemannia flammicorona</name>
    <dbReference type="NCBI Taxonomy" id="994334"/>
    <lineage>
        <taxon>Eukaryota</taxon>
        <taxon>Fungi</taxon>
        <taxon>Fungi incertae sedis</taxon>
        <taxon>Mucoromycota</taxon>
        <taxon>Mucoromycotina</taxon>
        <taxon>Endogonomycetes</taxon>
        <taxon>Endogonales</taxon>
        <taxon>Endogonaceae</taxon>
        <taxon>Jimgerdemannia</taxon>
    </lineage>
</organism>
<dbReference type="OrthoDB" id="239865at2759"/>
<reference evidence="1 2" key="1">
    <citation type="journal article" date="2018" name="New Phytol.">
        <title>Phylogenomics of Endogonaceae and evolution of mycorrhizas within Mucoromycota.</title>
        <authorList>
            <person name="Chang Y."/>
            <person name="Desiro A."/>
            <person name="Na H."/>
            <person name="Sandor L."/>
            <person name="Lipzen A."/>
            <person name="Clum A."/>
            <person name="Barry K."/>
            <person name="Grigoriev I.V."/>
            <person name="Martin F.M."/>
            <person name="Stajich J.E."/>
            <person name="Smith M.E."/>
            <person name="Bonito G."/>
            <person name="Spatafora J.W."/>
        </authorList>
    </citation>
    <scope>NUCLEOTIDE SEQUENCE [LARGE SCALE GENOMIC DNA]</scope>
    <source>
        <strain evidence="1 2">GMNB39</strain>
    </source>
</reference>
<dbReference type="PANTHER" id="PTHR47915">
    <property type="entry name" value="SI:DKEY-19B23.7"/>
    <property type="match status" value="1"/>
</dbReference>